<sequence>MSKLRLGSLFDGSGGFPLGGLLCGIEPLWASEIEPFPIRVTTKRIPQMKHYGDINKLNGAELPPVDIITFGSPCTDMSVAGKRAGLDGEQSVLFYEAIRIIKEMRCKTNGQYPRYAVWENVPGAFSSNKGEDFRAVLETIIGVKEPNTSVPLPEKGRWPYADIYMADGWSVAYRTIDAQYFGVPQRRRRIYLVADFAGRSAAEILFESEGMPRNFTPSGSPWQRTSGNAKNCTRKTGTVCLNDQGGQRIDVLDDKTATLRAKANHPPCVMFENHSQDTRYKGPVDVAPTVSATYGKGGNNQPFVTTAGFCTEHSSDSRSIGYEEEISPTLRAGDVPAAVSLNETPKTLKIRSGCEGGGKGALIQDDKSATLGCNNDQTVFVPTAFGICSDKSNSMQSSNPHSGIYEADTSRTIDANGGNPGCNQGGIAVVALQGSMIGRQDKNGPQGAGINDNMSFTLNTVDRHGVVYAIDRETFNCGQNFARNLGITEDSVASTLNAQGPSAVAQPYQNVSGTISAGAHPSGFNGQDASNDMLITVKKNDEPNYIVRRLTPTECARLQGFPDDWCDDLGTENPTEDEISFWTEVWETHRKIMGKSSKPKTRKQIIKWLNNPHSDSAEYKMWGNGVALPCVCFVLTGIVLSARNTAD</sequence>
<dbReference type="PANTHER" id="PTHR46098:SF1">
    <property type="entry name" value="TRNA (CYTOSINE(38)-C(5))-METHYLTRANSFERASE"/>
    <property type="match status" value="1"/>
</dbReference>
<feature type="active site" evidence="6">
    <location>
        <position position="74"/>
    </location>
</feature>
<keyword evidence="3 6" id="KW-0808">Transferase</keyword>
<name>A0A140L1Z1_9FIRM</name>
<dbReference type="EC" id="2.1.1.37" evidence="1"/>
<dbReference type="InterPro" id="IPR029063">
    <property type="entry name" value="SAM-dependent_MTases_sf"/>
</dbReference>
<evidence type="ECO:0000256" key="2">
    <source>
        <dbReference type="ARBA" id="ARBA00022603"/>
    </source>
</evidence>
<dbReference type="Proteomes" id="UP000070456">
    <property type="component" value="Unassembled WGS sequence"/>
</dbReference>
<dbReference type="EMBL" id="LOEE01000050">
    <property type="protein sequence ID" value="KXG74566.1"/>
    <property type="molecule type" value="Genomic_DNA"/>
</dbReference>
<evidence type="ECO:0000256" key="6">
    <source>
        <dbReference type="PROSITE-ProRule" id="PRU01016"/>
    </source>
</evidence>
<accession>A0A140L1Z1</accession>
<dbReference type="GO" id="GO:0032259">
    <property type="term" value="P:methylation"/>
    <property type="evidence" value="ECO:0007669"/>
    <property type="project" value="UniProtKB-KW"/>
</dbReference>
<dbReference type="PRINTS" id="PR00105">
    <property type="entry name" value="C5METTRFRASE"/>
</dbReference>
<dbReference type="InterPro" id="IPR018117">
    <property type="entry name" value="C5_DNA_meth_AS"/>
</dbReference>
<dbReference type="InterPro" id="IPR050750">
    <property type="entry name" value="C5-MTase"/>
</dbReference>
<evidence type="ECO:0000313" key="7">
    <source>
        <dbReference type="EMBL" id="KXG74566.1"/>
    </source>
</evidence>
<dbReference type="GO" id="GO:0003886">
    <property type="term" value="F:DNA (cytosine-5-)-methyltransferase activity"/>
    <property type="evidence" value="ECO:0007669"/>
    <property type="project" value="UniProtKB-EC"/>
</dbReference>
<evidence type="ECO:0000256" key="3">
    <source>
        <dbReference type="ARBA" id="ARBA00022679"/>
    </source>
</evidence>
<dbReference type="PROSITE" id="PS00094">
    <property type="entry name" value="C5_MTASE_1"/>
    <property type="match status" value="1"/>
</dbReference>
<evidence type="ECO:0000256" key="5">
    <source>
        <dbReference type="ARBA" id="ARBA00022747"/>
    </source>
</evidence>
<organism evidence="7 8">
    <name type="scientific">Thermotalea metallivorans</name>
    <dbReference type="NCBI Taxonomy" id="520762"/>
    <lineage>
        <taxon>Bacteria</taxon>
        <taxon>Bacillati</taxon>
        <taxon>Bacillota</taxon>
        <taxon>Clostridia</taxon>
        <taxon>Peptostreptococcales</taxon>
        <taxon>Thermotaleaceae</taxon>
        <taxon>Thermotalea</taxon>
    </lineage>
</organism>
<evidence type="ECO:0000256" key="4">
    <source>
        <dbReference type="ARBA" id="ARBA00022691"/>
    </source>
</evidence>
<keyword evidence="2 6" id="KW-0489">Methyltransferase</keyword>
<reference evidence="7 8" key="1">
    <citation type="submission" date="2015-12" db="EMBL/GenBank/DDBJ databases">
        <title>Draft genome sequence of the thermoanaerobe Thermotalea metallivorans, an isolate from the runoff channel of the Great Artesian Basin, Australia.</title>
        <authorList>
            <person name="Patel B.K."/>
        </authorList>
    </citation>
    <scope>NUCLEOTIDE SEQUENCE [LARGE SCALE GENOMIC DNA]</scope>
    <source>
        <strain evidence="7 8">B2-1</strain>
    </source>
</reference>
<dbReference type="PROSITE" id="PS51679">
    <property type="entry name" value="SAM_MT_C5"/>
    <property type="match status" value="1"/>
</dbReference>
<dbReference type="GO" id="GO:0009307">
    <property type="term" value="P:DNA restriction-modification system"/>
    <property type="evidence" value="ECO:0007669"/>
    <property type="project" value="UniProtKB-KW"/>
</dbReference>
<keyword evidence="8" id="KW-1185">Reference proteome</keyword>
<gene>
    <name evidence="7" type="primary">ydiP</name>
    <name evidence="7" type="ORF">AN619_22940</name>
</gene>
<dbReference type="InterPro" id="IPR001525">
    <property type="entry name" value="C5_MeTfrase"/>
</dbReference>
<dbReference type="RefSeq" id="WP_068557065.1">
    <property type="nucleotide sequence ID" value="NZ_LOEE01000050.1"/>
</dbReference>
<proteinExistence type="inferred from homology"/>
<dbReference type="Gene3D" id="3.40.50.150">
    <property type="entry name" value="Vaccinia Virus protein VP39"/>
    <property type="match status" value="1"/>
</dbReference>
<dbReference type="PATRIC" id="fig|520762.4.peg.2529"/>
<dbReference type="AlphaFoldDB" id="A0A140L1Z1"/>
<dbReference type="Gene3D" id="3.90.120.10">
    <property type="entry name" value="DNA Methylase, subunit A, domain 2"/>
    <property type="match status" value="1"/>
</dbReference>
<dbReference type="OrthoDB" id="9813719at2"/>
<dbReference type="STRING" id="520762.AN619_22940"/>
<keyword evidence="4 6" id="KW-0949">S-adenosyl-L-methionine</keyword>
<dbReference type="PANTHER" id="PTHR46098">
    <property type="entry name" value="TRNA (CYTOSINE(38)-C(5))-METHYLTRANSFERASE"/>
    <property type="match status" value="1"/>
</dbReference>
<dbReference type="SUPFAM" id="SSF53335">
    <property type="entry name" value="S-adenosyl-L-methionine-dependent methyltransferases"/>
    <property type="match status" value="1"/>
</dbReference>
<protein>
    <recommendedName>
        <fullName evidence="1">DNA (cytosine-5-)-methyltransferase</fullName>
        <ecNumber evidence="1">2.1.1.37</ecNumber>
    </recommendedName>
</protein>
<comment type="similarity">
    <text evidence="6">Belongs to the class I-like SAM-binding methyltransferase superfamily. C5-methyltransferase family.</text>
</comment>
<comment type="caution">
    <text evidence="7">The sequence shown here is derived from an EMBL/GenBank/DDBJ whole genome shotgun (WGS) entry which is preliminary data.</text>
</comment>
<evidence type="ECO:0000313" key="8">
    <source>
        <dbReference type="Proteomes" id="UP000070456"/>
    </source>
</evidence>
<keyword evidence="5" id="KW-0680">Restriction system</keyword>
<dbReference type="Pfam" id="PF00145">
    <property type="entry name" value="DNA_methylase"/>
    <property type="match status" value="2"/>
</dbReference>
<evidence type="ECO:0000256" key="1">
    <source>
        <dbReference type="ARBA" id="ARBA00011975"/>
    </source>
</evidence>